<dbReference type="HOGENOM" id="CLU_2685925_0_0_5"/>
<evidence type="ECO:0000313" key="2">
    <source>
        <dbReference type="EMBL" id="AJA08328.1"/>
    </source>
</evidence>
<gene>
    <name evidence="2" type="ORF">SKP52_07030</name>
</gene>
<organism evidence="2 3">
    <name type="scientific">Sphingopyxis fribergensis</name>
    <dbReference type="NCBI Taxonomy" id="1515612"/>
    <lineage>
        <taxon>Bacteria</taxon>
        <taxon>Pseudomonadati</taxon>
        <taxon>Pseudomonadota</taxon>
        <taxon>Alphaproteobacteria</taxon>
        <taxon>Sphingomonadales</taxon>
        <taxon>Sphingomonadaceae</taxon>
        <taxon>Sphingopyxis</taxon>
    </lineage>
</organism>
<dbReference type="Proteomes" id="UP000030907">
    <property type="component" value="Chromosome"/>
</dbReference>
<feature type="chain" id="PRO_5002030721" evidence="1">
    <location>
        <begin position="18"/>
        <end position="74"/>
    </location>
</feature>
<keyword evidence="3" id="KW-1185">Reference proteome</keyword>
<keyword evidence="1" id="KW-0732">Signal</keyword>
<sequence>MISAIVSIALAVTSANAAGTTPAKPAKPKKVCEKVESTGSAVPKRVCRTVVEPVKPKEEATQAVADAPTAGSTN</sequence>
<dbReference type="KEGG" id="sphk:SKP52_07030"/>
<reference evidence="2 3" key="1">
    <citation type="journal article" date="2015" name="Int. J. Syst. Evol. Microbiol.">
        <title>Description of Sphingopyxis fribergensis sp. nov. - a soil bacterium with the ability to degrade styrene and phenylacetic acid.</title>
        <authorList>
            <person name="Oelschlagel M."/>
            <person name="Ruckert C."/>
            <person name="Kalinowski J."/>
            <person name="Schmidt G."/>
            <person name="Schlomann M."/>
            <person name="Tischler D."/>
        </authorList>
    </citation>
    <scope>NUCLEOTIDE SEQUENCE [LARGE SCALE GENOMIC DNA]</scope>
    <source>
        <strain evidence="2 3">Kp5.2</strain>
    </source>
</reference>
<evidence type="ECO:0000256" key="1">
    <source>
        <dbReference type="SAM" id="SignalP"/>
    </source>
</evidence>
<dbReference type="STRING" id="1515612.SKP52_07030"/>
<proteinExistence type="predicted"/>
<protein>
    <submittedName>
        <fullName evidence="2">Putative secreted protein</fullName>
    </submittedName>
</protein>
<evidence type="ECO:0000313" key="3">
    <source>
        <dbReference type="Proteomes" id="UP000030907"/>
    </source>
</evidence>
<accession>A0A0A7PGG8</accession>
<dbReference type="AlphaFoldDB" id="A0A0A7PGG8"/>
<dbReference type="EMBL" id="CP009122">
    <property type="protein sequence ID" value="AJA08328.1"/>
    <property type="molecule type" value="Genomic_DNA"/>
</dbReference>
<name>A0A0A7PGG8_9SPHN</name>
<feature type="signal peptide" evidence="1">
    <location>
        <begin position="1"/>
        <end position="17"/>
    </location>
</feature>